<protein>
    <recommendedName>
        <fullName evidence="9">C2H2-type domain-containing protein</fullName>
    </recommendedName>
</protein>
<dbReference type="PANTHER" id="PTHR16515:SF66">
    <property type="entry name" value="C2H2-TYPE DOMAIN-CONTAINING PROTEIN"/>
    <property type="match status" value="1"/>
</dbReference>
<evidence type="ECO:0000256" key="7">
    <source>
        <dbReference type="PROSITE-ProRule" id="PRU00042"/>
    </source>
</evidence>
<dbReference type="PANTHER" id="PTHR16515">
    <property type="entry name" value="PR DOMAIN ZINC FINGER PROTEIN"/>
    <property type="match status" value="1"/>
</dbReference>
<organism evidence="10 11">
    <name type="scientific">Heterotrigona itama</name>
    <dbReference type="NCBI Taxonomy" id="395501"/>
    <lineage>
        <taxon>Eukaryota</taxon>
        <taxon>Metazoa</taxon>
        <taxon>Ecdysozoa</taxon>
        <taxon>Arthropoda</taxon>
        <taxon>Hexapoda</taxon>
        <taxon>Insecta</taxon>
        <taxon>Pterygota</taxon>
        <taxon>Neoptera</taxon>
        <taxon>Endopterygota</taxon>
        <taxon>Hymenoptera</taxon>
        <taxon>Apocrita</taxon>
        <taxon>Aculeata</taxon>
        <taxon>Apoidea</taxon>
        <taxon>Anthophila</taxon>
        <taxon>Apidae</taxon>
        <taxon>Heterotrigona</taxon>
    </lineage>
</organism>
<evidence type="ECO:0000313" key="11">
    <source>
        <dbReference type="Proteomes" id="UP000752696"/>
    </source>
</evidence>
<proteinExistence type="predicted"/>
<evidence type="ECO:0000256" key="6">
    <source>
        <dbReference type="ARBA" id="ARBA00023242"/>
    </source>
</evidence>
<evidence type="ECO:0000256" key="1">
    <source>
        <dbReference type="ARBA" id="ARBA00004123"/>
    </source>
</evidence>
<dbReference type="GO" id="GO:0008270">
    <property type="term" value="F:zinc ion binding"/>
    <property type="evidence" value="ECO:0007669"/>
    <property type="project" value="UniProtKB-KW"/>
</dbReference>
<evidence type="ECO:0000256" key="5">
    <source>
        <dbReference type="ARBA" id="ARBA00022833"/>
    </source>
</evidence>
<keyword evidence="6" id="KW-0539">Nucleus</keyword>
<feature type="domain" description="C2H2-type" evidence="9">
    <location>
        <begin position="399"/>
        <end position="428"/>
    </location>
</feature>
<accession>A0A6V7H9Y9</accession>
<feature type="region of interest" description="Disordered" evidence="8">
    <location>
        <begin position="76"/>
        <end position="108"/>
    </location>
</feature>
<name>A0A6V7H9Y9_9HYME</name>
<reference evidence="10" key="1">
    <citation type="submission" date="2020-07" db="EMBL/GenBank/DDBJ databases">
        <authorList>
            <person name="Nazaruddin N."/>
        </authorList>
    </citation>
    <scope>NUCLEOTIDE SEQUENCE</scope>
</reference>
<dbReference type="AlphaFoldDB" id="A0A6V7H9Y9"/>
<comment type="caution">
    <text evidence="10">The sequence shown here is derived from an EMBL/GenBank/DDBJ whole genome shotgun (WGS) entry which is preliminary data.</text>
</comment>
<dbReference type="InterPro" id="IPR050331">
    <property type="entry name" value="Zinc_finger"/>
</dbReference>
<evidence type="ECO:0000256" key="4">
    <source>
        <dbReference type="ARBA" id="ARBA00022771"/>
    </source>
</evidence>
<dbReference type="InterPro" id="IPR013087">
    <property type="entry name" value="Znf_C2H2_type"/>
</dbReference>
<dbReference type="Gene3D" id="3.30.160.60">
    <property type="entry name" value="Classic Zinc Finger"/>
    <property type="match status" value="3"/>
</dbReference>
<dbReference type="EMBL" id="CAJDYZ010009472">
    <property type="protein sequence ID" value="CAD1476576.1"/>
    <property type="molecule type" value="Genomic_DNA"/>
</dbReference>
<evidence type="ECO:0000256" key="3">
    <source>
        <dbReference type="ARBA" id="ARBA00022737"/>
    </source>
</evidence>
<dbReference type="FunFam" id="3.30.160.60:FF:000100">
    <property type="entry name" value="Zinc finger 45-like"/>
    <property type="match status" value="1"/>
</dbReference>
<keyword evidence="11" id="KW-1185">Reference proteome</keyword>
<feature type="region of interest" description="Disordered" evidence="8">
    <location>
        <begin position="1"/>
        <end position="36"/>
    </location>
</feature>
<feature type="domain" description="C2H2-type" evidence="9">
    <location>
        <begin position="310"/>
        <end position="337"/>
    </location>
</feature>
<keyword evidence="5" id="KW-0862">Zinc</keyword>
<feature type="domain" description="C2H2-type" evidence="9">
    <location>
        <begin position="440"/>
        <end position="467"/>
    </location>
</feature>
<dbReference type="PROSITE" id="PS50157">
    <property type="entry name" value="ZINC_FINGER_C2H2_2"/>
    <property type="match status" value="4"/>
</dbReference>
<dbReference type="GO" id="GO:0010468">
    <property type="term" value="P:regulation of gene expression"/>
    <property type="evidence" value="ECO:0007669"/>
    <property type="project" value="TreeGrafter"/>
</dbReference>
<evidence type="ECO:0000313" key="10">
    <source>
        <dbReference type="EMBL" id="CAD1476576.1"/>
    </source>
</evidence>
<dbReference type="GO" id="GO:0005634">
    <property type="term" value="C:nucleus"/>
    <property type="evidence" value="ECO:0007669"/>
    <property type="project" value="UniProtKB-SubCell"/>
</dbReference>
<evidence type="ECO:0000259" key="9">
    <source>
        <dbReference type="PROSITE" id="PS50157"/>
    </source>
</evidence>
<keyword evidence="3" id="KW-0677">Repeat</keyword>
<feature type="compositionally biased region" description="Basic and acidic residues" evidence="8">
    <location>
        <begin position="1"/>
        <end position="10"/>
    </location>
</feature>
<dbReference type="Proteomes" id="UP000752696">
    <property type="component" value="Unassembled WGS sequence"/>
</dbReference>
<dbReference type="InterPro" id="IPR036236">
    <property type="entry name" value="Znf_C2H2_sf"/>
</dbReference>
<dbReference type="OrthoDB" id="10004641at2759"/>
<gene>
    <name evidence="10" type="ORF">MHI_LOCUS656191</name>
</gene>
<comment type="subcellular location">
    <subcellularLocation>
        <location evidence="1">Nucleus</location>
    </subcellularLocation>
</comment>
<dbReference type="SUPFAM" id="SSF57667">
    <property type="entry name" value="beta-beta-alpha zinc fingers"/>
    <property type="match status" value="3"/>
</dbReference>
<keyword evidence="4 7" id="KW-0863">Zinc-finger</keyword>
<dbReference type="Pfam" id="PF00096">
    <property type="entry name" value="zf-C2H2"/>
    <property type="match status" value="3"/>
</dbReference>
<dbReference type="SMART" id="SM00355">
    <property type="entry name" value="ZnF_C2H2"/>
    <property type="match status" value="5"/>
</dbReference>
<sequence>MRSLLTDEHSVSSLFSSTKADGEEHRKSAIQKTAGDSQVHQVWKGLSIGNLATKTPKTRMWGLLVTMLLSQDVQRPQDNSEAWRQLPYPGMPYDPNRSQRRKDAKDTGVLSKSEWINLNDYRSGSVDDSLPKERNYNDAYYYPCPVLDPNKKQPLQQQQQQLFTCALCGREYTWMYSLRRHQLQCGNKEARNKCHFCSRKFYRHGSDLMNEFEAFESKDIKLIPEIIRAPLVSSMQHYFCGECGKGYKWMANLRRHQRLECGKLPKHRKRADLSDWFVKQENEYEEPQTLFEFVASSYDLAERKKAAKTVICEECGKSFSRLDSLRRHEKNYCRVKGDRMYCREKSENYSEKDQEDDAEVCEISFHGQLPMNYLLCDSSILNSVETGMLRKNVKSHQQFRCDGCDRAYTRMDSLKRHQAKCDASLEKLQEEVEWLHRQKFYCNQCGKGYKRLDTLRRHQRLVCGDKESASTATDKSATQ</sequence>
<feature type="domain" description="C2H2-type" evidence="9">
    <location>
        <begin position="238"/>
        <end position="265"/>
    </location>
</feature>
<evidence type="ECO:0000256" key="2">
    <source>
        <dbReference type="ARBA" id="ARBA00022723"/>
    </source>
</evidence>
<keyword evidence="2" id="KW-0479">Metal-binding</keyword>
<evidence type="ECO:0000256" key="8">
    <source>
        <dbReference type="SAM" id="MobiDB-lite"/>
    </source>
</evidence>